<dbReference type="GO" id="GO:0005634">
    <property type="term" value="C:nucleus"/>
    <property type="evidence" value="ECO:0007669"/>
    <property type="project" value="UniProtKB-SubCell"/>
</dbReference>
<proteinExistence type="predicted"/>
<dbReference type="Ensembl" id="ENSNMLT00000030562.1">
    <property type="protein sequence ID" value="ENSNMLP00000027357.1"/>
    <property type="gene ID" value="ENSNMLG00000017428.1"/>
</dbReference>
<dbReference type="AlphaFoldDB" id="A0A8C6TZ39"/>
<organism evidence="6 7">
    <name type="scientific">Neogobius melanostomus</name>
    <name type="common">round goby</name>
    <dbReference type="NCBI Taxonomy" id="47308"/>
    <lineage>
        <taxon>Eukaryota</taxon>
        <taxon>Metazoa</taxon>
        <taxon>Chordata</taxon>
        <taxon>Craniata</taxon>
        <taxon>Vertebrata</taxon>
        <taxon>Euteleostomi</taxon>
        <taxon>Actinopterygii</taxon>
        <taxon>Neopterygii</taxon>
        <taxon>Teleostei</taxon>
        <taxon>Neoteleostei</taxon>
        <taxon>Acanthomorphata</taxon>
        <taxon>Gobiaria</taxon>
        <taxon>Gobiiformes</taxon>
        <taxon>Gobioidei</taxon>
        <taxon>Gobiidae</taxon>
        <taxon>Benthophilinae</taxon>
        <taxon>Neogobiini</taxon>
        <taxon>Neogobius</taxon>
    </lineage>
</organism>
<dbReference type="GO" id="GO:0005737">
    <property type="term" value="C:cytoplasm"/>
    <property type="evidence" value="ECO:0007669"/>
    <property type="project" value="UniProtKB-SubCell"/>
</dbReference>
<evidence type="ECO:0008006" key="8">
    <source>
        <dbReference type="Google" id="ProtNLM"/>
    </source>
</evidence>
<evidence type="ECO:0000256" key="2">
    <source>
        <dbReference type="ARBA" id="ARBA00004496"/>
    </source>
</evidence>
<dbReference type="PANTHER" id="PTHR21213:SF0">
    <property type="entry name" value="ZINC FINGER PROTEIN 706"/>
    <property type="match status" value="1"/>
</dbReference>
<evidence type="ECO:0000256" key="1">
    <source>
        <dbReference type="ARBA" id="ARBA00004123"/>
    </source>
</evidence>
<dbReference type="Proteomes" id="UP000694523">
    <property type="component" value="Unplaced"/>
</dbReference>
<protein>
    <recommendedName>
        <fullName evidence="8">Zinc finger protein 706</fullName>
    </recommendedName>
</protein>
<dbReference type="Gene3D" id="4.10.1050.10">
    <property type="entry name" value="At2g23090-like"/>
    <property type="match status" value="1"/>
</dbReference>
<sequence length="76" mass="8571">MAWGLGPQKFQSQQKKKSKGHDQKAAAKADLVYTCTVCQTQMPDPKLFKQHFKCDLPKDCRWKLATIPPEPVGIEA</sequence>
<feature type="region of interest" description="Disordered" evidence="5">
    <location>
        <begin position="1"/>
        <end position="23"/>
    </location>
</feature>
<comment type="subcellular location">
    <subcellularLocation>
        <location evidence="2">Cytoplasm</location>
    </subcellularLocation>
    <subcellularLocation>
        <location evidence="1">Nucleus</location>
    </subcellularLocation>
</comment>
<evidence type="ECO:0000313" key="6">
    <source>
        <dbReference type="Ensembl" id="ENSNMLP00000027357.1"/>
    </source>
</evidence>
<reference evidence="6" key="2">
    <citation type="submission" date="2025-09" db="UniProtKB">
        <authorList>
            <consortium name="Ensembl"/>
        </authorList>
    </citation>
    <scope>IDENTIFICATION</scope>
</reference>
<reference evidence="6" key="1">
    <citation type="submission" date="2025-08" db="UniProtKB">
        <authorList>
            <consortium name="Ensembl"/>
        </authorList>
    </citation>
    <scope>IDENTIFICATION</scope>
</reference>
<keyword evidence="7" id="KW-1185">Reference proteome</keyword>
<dbReference type="InterPro" id="IPR045230">
    <property type="entry name" value="MBS1/2-like"/>
</dbReference>
<dbReference type="SUPFAM" id="SSF118359">
    <property type="entry name" value="Expressed protein At2g23090/F21P24.15"/>
    <property type="match status" value="1"/>
</dbReference>
<accession>A0A8C6TZ39</accession>
<dbReference type="InterPro" id="IPR026939">
    <property type="entry name" value="ZNF706/At2g23090_sf"/>
</dbReference>
<evidence type="ECO:0000256" key="4">
    <source>
        <dbReference type="ARBA" id="ARBA00023242"/>
    </source>
</evidence>
<evidence type="ECO:0000256" key="5">
    <source>
        <dbReference type="SAM" id="MobiDB-lite"/>
    </source>
</evidence>
<name>A0A8C6TZ39_9GOBI</name>
<evidence type="ECO:0000313" key="7">
    <source>
        <dbReference type="Proteomes" id="UP000694523"/>
    </source>
</evidence>
<keyword evidence="4" id="KW-0539">Nucleus</keyword>
<keyword evidence="3" id="KW-0963">Cytoplasm</keyword>
<evidence type="ECO:0000256" key="3">
    <source>
        <dbReference type="ARBA" id="ARBA00022490"/>
    </source>
</evidence>
<dbReference type="PANTHER" id="PTHR21213">
    <property type="entry name" value="GEO09665P1-RELATED"/>
    <property type="match status" value="1"/>
</dbReference>